<evidence type="ECO:0000256" key="1">
    <source>
        <dbReference type="ARBA" id="ARBA00004651"/>
    </source>
</evidence>
<evidence type="ECO:0000256" key="3">
    <source>
        <dbReference type="ARBA" id="ARBA00022679"/>
    </source>
</evidence>
<dbReference type="InterPro" id="IPR040423">
    <property type="entry name" value="PEA_transferase"/>
</dbReference>
<dbReference type="PATRIC" id="fig|1702214.3.peg.444"/>
<keyword evidence="2" id="KW-1003">Cell membrane</keyword>
<proteinExistence type="predicted"/>
<feature type="transmembrane region" description="Helical" evidence="7">
    <location>
        <begin position="29"/>
        <end position="49"/>
    </location>
</feature>
<keyword evidence="4 7" id="KW-0812">Transmembrane</keyword>
<dbReference type="GO" id="GO:0009244">
    <property type="term" value="P:lipopolysaccharide core region biosynthetic process"/>
    <property type="evidence" value="ECO:0007669"/>
    <property type="project" value="TreeGrafter"/>
</dbReference>
<dbReference type="PANTHER" id="PTHR30443">
    <property type="entry name" value="INNER MEMBRANE PROTEIN"/>
    <property type="match status" value="1"/>
</dbReference>
<evidence type="ECO:0000256" key="6">
    <source>
        <dbReference type="ARBA" id="ARBA00023136"/>
    </source>
</evidence>
<evidence type="ECO:0000259" key="8">
    <source>
        <dbReference type="Pfam" id="PF00884"/>
    </source>
</evidence>
<feature type="transmembrane region" description="Helical" evidence="7">
    <location>
        <begin position="103"/>
        <end position="125"/>
    </location>
</feature>
<protein>
    <recommendedName>
        <fullName evidence="8">Sulfatase N-terminal domain-containing protein</fullName>
    </recommendedName>
</protein>
<dbReference type="PANTHER" id="PTHR30443:SF0">
    <property type="entry name" value="PHOSPHOETHANOLAMINE TRANSFERASE EPTA"/>
    <property type="match status" value="1"/>
</dbReference>
<dbReference type="InterPro" id="IPR017850">
    <property type="entry name" value="Alkaline_phosphatase_core_sf"/>
</dbReference>
<dbReference type="GO" id="GO:0016776">
    <property type="term" value="F:phosphotransferase activity, phosphate group as acceptor"/>
    <property type="evidence" value="ECO:0007669"/>
    <property type="project" value="TreeGrafter"/>
</dbReference>
<keyword evidence="3" id="KW-0808">Transferase</keyword>
<feature type="domain" description="Sulfatase N-terminal" evidence="8">
    <location>
        <begin position="229"/>
        <end position="518"/>
    </location>
</feature>
<feature type="transmembrane region" description="Helical" evidence="7">
    <location>
        <begin position="137"/>
        <end position="155"/>
    </location>
</feature>
<keyword evidence="10" id="KW-1185">Reference proteome</keyword>
<evidence type="ECO:0000256" key="7">
    <source>
        <dbReference type="SAM" id="Phobius"/>
    </source>
</evidence>
<dbReference type="AlphaFoldDB" id="A0A0Q4B582"/>
<keyword evidence="6 7" id="KW-0472">Membrane</keyword>
<dbReference type="EMBL" id="LIIK01000061">
    <property type="protein sequence ID" value="KQM08169.1"/>
    <property type="molecule type" value="Genomic_DNA"/>
</dbReference>
<keyword evidence="5 7" id="KW-1133">Transmembrane helix</keyword>
<dbReference type="Gene3D" id="3.40.720.10">
    <property type="entry name" value="Alkaline Phosphatase, subunit A"/>
    <property type="match status" value="1"/>
</dbReference>
<accession>A0A0Q4B582</accession>
<comment type="subcellular location">
    <subcellularLocation>
        <location evidence="1">Cell membrane</location>
        <topology evidence="1">Multi-pass membrane protein</topology>
    </subcellularLocation>
</comment>
<feature type="transmembrane region" description="Helical" evidence="7">
    <location>
        <begin position="56"/>
        <end position="76"/>
    </location>
</feature>
<evidence type="ECO:0000313" key="9">
    <source>
        <dbReference type="EMBL" id="KQM08169.1"/>
    </source>
</evidence>
<dbReference type="InterPro" id="IPR000917">
    <property type="entry name" value="Sulfatase_N"/>
</dbReference>
<dbReference type="SUPFAM" id="SSF53649">
    <property type="entry name" value="Alkaline phosphatase-like"/>
    <property type="match status" value="1"/>
</dbReference>
<dbReference type="Proteomes" id="UP000054172">
    <property type="component" value="Unassembled WGS sequence"/>
</dbReference>
<evidence type="ECO:0000256" key="5">
    <source>
        <dbReference type="ARBA" id="ARBA00022989"/>
    </source>
</evidence>
<evidence type="ECO:0000256" key="4">
    <source>
        <dbReference type="ARBA" id="ARBA00022692"/>
    </source>
</evidence>
<reference evidence="9" key="1">
    <citation type="submission" date="2015-08" db="EMBL/GenBank/DDBJ databases">
        <title>Candidatus Bacteriodes Periocalifornicus.</title>
        <authorList>
            <person name="McLean J.S."/>
            <person name="Kelley S."/>
        </authorList>
    </citation>
    <scope>NUCLEOTIDE SEQUENCE [LARGE SCALE GENOMIC DNA]</scope>
    <source>
        <strain evidence="9">12B</strain>
    </source>
</reference>
<evidence type="ECO:0000313" key="10">
    <source>
        <dbReference type="Proteomes" id="UP000054172"/>
    </source>
</evidence>
<gene>
    <name evidence="9" type="ORF">AL399_08815</name>
</gene>
<comment type="caution">
    <text evidence="9">The sequence shown here is derived from an EMBL/GenBank/DDBJ whole genome shotgun (WGS) entry which is preliminary data.</text>
</comment>
<dbReference type="Pfam" id="PF00884">
    <property type="entry name" value="Sulfatase"/>
    <property type="match status" value="1"/>
</dbReference>
<name>A0A0Q4B582_9BACT</name>
<sequence length="578" mass="63463">MIATLLLALAALLPNVVMAIMVGQMAGSVGYFLAQLLMGVVVLLVPLLFLPARGWLLLEGILLLVYPLELVSLLSIGEPLNYAVFSSVLHTTPGEAIGQLRAYALPAIGYLVAMVVYFTLLLRAVPRGWWLPRRVRLVGIPVLVLVALVAPLFIVPKRAVGMSWSYYLGQQYHPALKRLFNGSFPFDVLRHAIAYRKATAATERVLAQRGMPVLGGLRRESDSTQIIGVLVIGETSRACNWQLAGYERATNPRLAVRDGLYFYPNAYTGADYTILAVPMLVSNSTPVDCNAWQRSPLLSEVGHQAGIRTGWVTLQSVQNPWCIVSMQACDYRQVVESSSPIAPIPLDGCLLPKALDFLNGAEGASMLVLHTYGGHFYYPDRYPAGGALFTPELPRGGKGESTTTVADRERIVNSFDNTIVYTDSILDALIGFLESRGQPAFLIYAADHGENLYDEAATPSLFHASAHPTHYEAHVPLLVWLSSSYRAKFPTVDSLVASHRELPVQTTLVYHTFLRLMGLRYDGEQRNRALCDSLFTPLPSRMLLNAAGELQEEPPVPASCLRWRDSVVRDSVDLGATQ</sequence>
<evidence type="ECO:0000256" key="2">
    <source>
        <dbReference type="ARBA" id="ARBA00022475"/>
    </source>
</evidence>
<dbReference type="STRING" id="1702214.AL399_08815"/>
<dbReference type="GO" id="GO:0005886">
    <property type="term" value="C:plasma membrane"/>
    <property type="evidence" value="ECO:0007669"/>
    <property type="project" value="UniProtKB-SubCell"/>
</dbReference>
<dbReference type="InterPro" id="IPR058130">
    <property type="entry name" value="PEA_transf_C"/>
</dbReference>
<organism evidence="9 10">
    <name type="scientific">Candidatus [Bacteroides] periocalifornicus</name>
    <dbReference type="NCBI Taxonomy" id="1702214"/>
    <lineage>
        <taxon>Bacteria</taxon>
        <taxon>Pseudomonadati</taxon>
        <taxon>Bacteroidota</taxon>
    </lineage>
</organism>
<dbReference type="CDD" id="cd16017">
    <property type="entry name" value="LptA"/>
    <property type="match status" value="1"/>
</dbReference>